<proteinExistence type="inferred from homology"/>
<accession>A0ABX8TET0</accession>
<dbReference type="PROSITE" id="PS00061">
    <property type="entry name" value="ADH_SHORT"/>
    <property type="match status" value="1"/>
</dbReference>
<keyword evidence="2" id="KW-0560">Oxidoreductase</keyword>
<evidence type="ECO:0000256" key="2">
    <source>
        <dbReference type="ARBA" id="ARBA00023002"/>
    </source>
</evidence>
<dbReference type="SMART" id="SM00822">
    <property type="entry name" value="PKS_KR"/>
    <property type="match status" value="1"/>
</dbReference>
<sequence>MNITGNTILITGGGTGIGRALAEALHARGNQVIITGRREAPLIEAAAANPGMAWATLDIADPAAIRAFAAQVVRDHPALNVVVNNAGVMLAEDLKAEPFDLDTVETTVATNLLGPIRLTTALLPHLRAQKASTVVTVSSGLAFIPLAATPTYNATKAAIHSWSQSLRHQLADTSVEVLELAPPAVATDLMPGHAENPNSMPLADYTAEVVSLIERGDTPRGEILVERVKPLRFAERNDYQAVFERLNGAH</sequence>
<dbReference type="InterPro" id="IPR002347">
    <property type="entry name" value="SDR_fam"/>
</dbReference>
<evidence type="ECO:0000256" key="1">
    <source>
        <dbReference type="ARBA" id="ARBA00006484"/>
    </source>
</evidence>
<keyword evidence="5" id="KW-1185">Reference proteome</keyword>
<dbReference type="InterPro" id="IPR020904">
    <property type="entry name" value="Sc_DH/Rdtase_CS"/>
</dbReference>
<dbReference type="PANTHER" id="PTHR44196:SF1">
    <property type="entry name" value="DEHYDROGENASE_REDUCTASE SDR FAMILY MEMBER 7B"/>
    <property type="match status" value="1"/>
</dbReference>
<dbReference type="GeneID" id="94375733"/>
<evidence type="ECO:0000313" key="4">
    <source>
        <dbReference type="EMBL" id="QYC09093.1"/>
    </source>
</evidence>
<protein>
    <submittedName>
        <fullName evidence="4">SDR family oxidoreductase</fullName>
    </submittedName>
</protein>
<dbReference type="InterPro" id="IPR057326">
    <property type="entry name" value="KR_dom"/>
</dbReference>
<dbReference type="Proteomes" id="UP000824334">
    <property type="component" value="Chromosome"/>
</dbReference>
<evidence type="ECO:0000313" key="5">
    <source>
        <dbReference type="Proteomes" id="UP000824334"/>
    </source>
</evidence>
<dbReference type="RefSeq" id="WP_219354740.1">
    <property type="nucleotide sequence ID" value="NZ_CP080034.1"/>
</dbReference>
<comment type="similarity">
    <text evidence="1">Belongs to the short-chain dehydrogenases/reductases (SDR) family.</text>
</comment>
<evidence type="ECO:0000259" key="3">
    <source>
        <dbReference type="SMART" id="SM00822"/>
    </source>
</evidence>
<dbReference type="EMBL" id="CP080034">
    <property type="protein sequence ID" value="QYC09093.1"/>
    <property type="molecule type" value="Genomic_DNA"/>
</dbReference>
<feature type="domain" description="Ketoreductase" evidence="3">
    <location>
        <begin position="6"/>
        <end position="181"/>
    </location>
</feature>
<gene>
    <name evidence="4" type="ORF">KWG56_10660</name>
</gene>
<dbReference type="Pfam" id="PF00106">
    <property type="entry name" value="adh_short"/>
    <property type="match status" value="1"/>
</dbReference>
<dbReference type="PANTHER" id="PTHR44196">
    <property type="entry name" value="DEHYDROGENASE/REDUCTASE SDR FAMILY MEMBER 7B"/>
    <property type="match status" value="1"/>
</dbReference>
<organism evidence="4 5">
    <name type="scientific">Brevundimonas nasdae</name>
    <dbReference type="NCBI Taxonomy" id="172043"/>
    <lineage>
        <taxon>Bacteria</taxon>
        <taxon>Pseudomonadati</taxon>
        <taxon>Pseudomonadota</taxon>
        <taxon>Alphaproteobacteria</taxon>
        <taxon>Caulobacterales</taxon>
        <taxon>Caulobacteraceae</taxon>
        <taxon>Brevundimonas</taxon>
    </lineage>
</organism>
<name>A0ABX8TET0_9CAUL</name>
<reference evidence="4 5" key="1">
    <citation type="submission" date="2021-07" db="EMBL/GenBank/DDBJ databases">
        <title>Isolation and characterization of bacteria from a gold mining with a capacity of golden bioaccumulation.</title>
        <authorList>
            <person name="Yang X.J."/>
        </authorList>
    </citation>
    <scope>NUCLEOTIDE SEQUENCE [LARGE SCALE GENOMIC DNA]</scope>
    <source>
        <strain evidence="4 5">Au29</strain>
    </source>
</reference>